<dbReference type="PROSITE" id="PS50103">
    <property type="entry name" value="ZF_C3H1"/>
    <property type="match status" value="2"/>
</dbReference>
<dbReference type="InterPro" id="IPR000571">
    <property type="entry name" value="Znf_CCCH"/>
</dbReference>
<evidence type="ECO:0000256" key="4">
    <source>
        <dbReference type="ARBA" id="ARBA00023125"/>
    </source>
</evidence>
<dbReference type="GO" id="GO:0003677">
    <property type="term" value="F:DNA binding"/>
    <property type="evidence" value="ECO:0007669"/>
    <property type="project" value="UniProtKB-KW"/>
</dbReference>
<evidence type="ECO:0000256" key="6">
    <source>
        <dbReference type="SAM" id="MobiDB-lite"/>
    </source>
</evidence>
<dbReference type="STRING" id="43335.A0A4V6A962"/>
<dbReference type="GO" id="GO:0008270">
    <property type="term" value="F:zinc ion binding"/>
    <property type="evidence" value="ECO:0007669"/>
    <property type="project" value="UniProtKB-KW"/>
</dbReference>
<feature type="region of interest" description="Disordered" evidence="6">
    <location>
        <begin position="71"/>
        <end position="100"/>
    </location>
</feature>
<evidence type="ECO:0000256" key="1">
    <source>
        <dbReference type="ARBA" id="ARBA00022723"/>
    </source>
</evidence>
<dbReference type="AlphaFoldDB" id="A0A4V6A962"/>
<sequence length="231" mass="25963">MRTGSCGYGGVTCRFHHPVPVAAESKRPSVSSDKISLKTVSCLSNHSSQAPRMHPLPEQTSLKSKWSCQLPKKSSVPNAPPFSSDRISRKTVPRLGNHSSHALGAYSHQEQILHQPMKTADVSTNNLEQIQCEEFPHRLGQPECCYFTITGNCKYKSSCRYHHPKDISSKSHVCTLNSKGLPPRPDKRICRHYEQFGPRCLYDHPENYSSSAFQLDAFPEPSSASKLVWWE</sequence>
<name>A0A4V6A962_POPAL</name>
<comment type="caution">
    <text evidence="8">The sequence shown here is derived from an EMBL/GenBank/DDBJ whole genome shotgun (WGS) entry which is preliminary data.</text>
</comment>
<dbReference type="Pfam" id="PF00642">
    <property type="entry name" value="zf-CCCH"/>
    <property type="match status" value="1"/>
</dbReference>
<evidence type="ECO:0000256" key="5">
    <source>
        <dbReference type="PROSITE-ProRule" id="PRU00723"/>
    </source>
</evidence>
<reference evidence="8" key="1">
    <citation type="submission" date="2018-10" db="EMBL/GenBank/DDBJ databases">
        <title>Population genomic analysis revealed the cold adaptation of white poplar.</title>
        <authorList>
            <person name="Liu Y.-J."/>
        </authorList>
    </citation>
    <scope>NUCLEOTIDE SEQUENCE [LARGE SCALE GENOMIC DNA]</scope>
    <source>
        <strain evidence="8">PAL-ZL1</strain>
    </source>
</reference>
<proteinExistence type="predicted"/>
<keyword evidence="1 5" id="KW-0479">Metal-binding</keyword>
<gene>
    <name evidence="8" type="ORF">D5086_0000128350</name>
</gene>
<dbReference type="Gene3D" id="4.10.1000.10">
    <property type="entry name" value="Zinc finger, CCCH-type"/>
    <property type="match status" value="1"/>
</dbReference>
<keyword evidence="4" id="KW-0238">DNA-binding</keyword>
<evidence type="ECO:0000259" key="7">
    <source>
        <dbReference type="PROSITE" id="PS50103"/>
    </source>
</evidence>
<feature type="zinc finger region" description="C3H1-type" evidence="5">
    <location>
        <begin position="1"/>
        <end position="20"/>
    </location>
</feature>
<dbReference type="PANTHER" id="PTHR12506:SF75">
    <property type="entry name" value="ZINC FINGER CCCH DOMAIN-CONTAINING PROTEIN 67-LIKE"/>
    <property type="match status" value="1"/>
</dbReference>
<dbReference type="GO" id="GO:0003729">
    <property type="term" value="F:mRNA binding"/>
    <property type="evidence" value="ECO:0007669"/>
    <property type="project" value="TreeGrafter"/>
</dbReference>
<feature type="domain" description="C3H1-type" evidence="7">
    <location>
        <begin position="138"/>
        <end position="166"/>
    </location>
</feature>
<dbReference type="EMBL" id="RCHU01000389">
    <property type="protein sequence ID" value="TKS05916.1"/>
    <property type="molecule type" value="Genomic_DNA"/>
</dbReference>
<dbReference type="PANTHER" id="PTHR12506">
    <property type="entry name" value="PROTEIN PHOSPHATASE RELATED"/>
    <property type="match status" value="1"/>
</dbReference>
<evidence type="ECO:0000256" key="3">
    <source>
        <dbReference type="ARBA" id="ARBA00022833"/>
    </source>
</evidence>
<feature type="zinc finger region" description="C3H1-type" evidence="5">
    <location>
        <begin position="138"/>
        <end position="166"/>
    </location>
</feature>
<organism evidence="8">
    <name type="scientific">Populus alba</name>
    <name type="common">White poplar</name>
    <dbReference type="NCBI Taxonomy" id="43335"/>
    <lineage>
        <taxon>Eukaryota</taxon>
        <taxon>Viridiplantae</taxon>
        <taxon>Streptophyta</taxon>
        <taxon>Embryophyta</taxon>
        <taxon>Tracheophyta</taxon>
        <taxon>Spermatophyta</taxon>
        <taxon>Magnoliopsida</taxon>
        <taxon>eudicotyledons</taxon>
        <taxon>Gunneridae</taxon>
        <taxon>Pentapetalae</taxon>
        <taxon>rosids</taxon>
        <taxon>fabids</taxon>
        <taxon>Malpighiales</taxon>
        <taxon>Salicaceae</taxon>
        <taxon>Saliceae</taxon>
        <taxon>Populus</taxon>
    </lineage>
</organism>
<keyword evidence="3 5" id="KW-0862">Zinc</keyword>
<keyword evidence="2 5" id="KW-0863">Zinc-finger</keyword>
<evidence type="ECO:0000256" key="2">
    <source>
        <dbReference type="ARBA" id="ARBA00022771"/>
    </source>
</evidence>
<evidence type="ECO:0000313" key="8">
    <source>
        <dbReference type="EMBL" id="TKS05916.1"/>
    </source>
</evidence>
<dbReference type="SMART" id="SM00356">
    <property type="entry name" value="ZnF_C3H1"/>
    <property type="match status" value="2"/>
</dbReference>
<protein>
    <recommendedName>
        <fullName evidence="7">C3H1-type domain-containing protein</fullName>
    </recommendedName>
</protein>
<accession>A0A4V6A962</accession>
<feature type="domain" description="C3H1-type" evidence="7">
    <location>
        <begin position="1"/>
        <end position="20"/>
    </location>
</feature>
<dbReference type="InterPro" id="IPR050974">
    <property type="entry name" value="Plant_ZF_CCCH"/>
</dbReference>